<evidence type="ECO:0000259" key="2">
    <source>
        <dbReference type="Pfam" id="PF09084"/>
    </source>
</evidence>
<feature type="chain" id="PRO_5020554196" evidence="1">
    <location>
        <begin position="26"/>
        <end position="328"/>
    </location>
</feature>
<evidence type="ECO:0000313" key="3">
    <source>
        <dbReference type="EMBL" id="RZS81374.1"/>
    </source>
</evidence>
<keyword evidence="1" id="KW-0732">Signal</keyword>
<accession>A0A4V2F371</accession>
<dbReference type="Proteomes" id="UP000292445">
    <property type="component" value="Unassembled WGS sequence"/>
</dbReference>
<dbReference type="SUPFAM" id="SSF53850">
    <property type="entry name" value="Periplasmic binding protein-like II"/>
    <property type="match status" value="1"/>
</dbReference>
<comment type="caution">
    <text evidence="3">The sequence shown here is derived from an EMBL/GenBank/DDBJ whole genome shotgun (WGS) entry which is preliminary data.</text>
</comment>
<feature type="signal peptide" evidence="1">
    <location>
        <begin position="1"/>
        <end position="25"/>
    </location>
</feature>
<dbReference type="InterPro" id="IPR027939">
    <property type="entry name" value="NMT1/THI5"/>
</dbReference>
<dbReference type="Gene3D" id="3.40.190.10">
    <property type="entry name" value="Periplasmic binding protein-like II"/>
    <property type="match status" value="2"/>
</dbReference>
<name>A0A4V2F371_9BURK</name>
<dbReference type="RefSeq" id="WP_130359118.1">
    <property type="nucleotide sequence ID" value="NZ_SGXC01000002.1"/>
</dbReference>
<dbReference type="EMBL" id="SGXC01000002">
    <property type="protein sequence ID" value="RZS81374.1"/>
    <property type="molecule type" value="Genomic_DNA"/>
</dbReference>
<evidence type="ECO:0000313" key="4">
    <source>
        <dbReference type="Proteomes" id="UP000292445"/>
    </source>
</evidence>
<dbReference type="PANTHER" id="PTHR31528:SF15">
    <property type="entry name" value="RIBOFLAVIN-BINDING PROTEIN RIBY"/>
    <property type="match status" value="1"/>
</dbReference>
<feature type="domain" description="SsuA/THI5-like" evidence="2">
    <location>
        <begin position="42"/>
        <end position="252"/>
    </location>
</feature>
<gene>
    <name evidence="3" type="ORF">EV675_3997</name>
</gene>
<sequence length="328" mass="34771">MSLLSAARAAACIAAVSLMLPQARAENLRDVTYLLPAPPSLPAFAPWMIAQQKGYYAQEGLKINFVVGKGGADVAKQVGAGNAPLGGGVGDTPIIVRPNGVPVKAVAVLGGASLMHLAINRAAVPGGIPDLKGKTIGAMSYADTTYYALLGMLRANGLPKSAVDIQASGPSVWQLFAEQKIPALASVPEWTVSAQEAGVKVELIPADRYFKSMAQAILASDETIRKEPELIRKFVKATLRGLADISRDPAAATADYVKAVPAYQGREKYVESVLRLYNATVYQGQPRLGAIDPDRVATLQLFYLNEGIISRAVPLNDLFTNDFVPAKQ</sequence>
<reference evidence="3 4" key="1">
    <citation type="submission" date="2019-02" db="EMBL/GenBank/DDBJ databases">
        <title>Genomic Encyclopedia of Type Strains, Phase IV (KMG-IV): sequencing the most valuable type-strain genomes for metagenomic binning, comparative biology and taxonomic classification.</title>
        <authorList>
            <person name="Goeker M."/>
        </authorList>
    </citation>
    <scope>NUCLEOTIDE SEQUENCE [LARGE SCALE GENOMIC DNA]</scope>
    <source>
        <strain evidence="3 4">K24</strain>
    </source>
</reference>
<proteinExistence type="predicted"/>
<dbReference type="PANTHER" id="PTHR31528">
    <property type="entry name" value="4-AMINO-5-HYDROXYMETHYL-2-METHYLPYRIMIDINE PHOSPHATE SYNTHASE THI11-RELATED"/>
    <property type="match status" value="1"/>
</dbReference>
<dbReference type="GO" id="GO:0009228">
    <property type="term" value="P:thiamine biosynthetic process"/>
    <property type="evidence" value="ECO:0007669"/>
    <property type="project" value="InterPro"/>
</dbReference>
<protein>
    <submittedName>
        <fullName evidence="3">NitT/TauT family transport system substrate-binding protein</fullName>
    </submittedName>
</protein>
<dbReference type="InterPro" id="IPR015168">
    <property type="entry name" value="SsuA/THI5"/>
</dbReference>
<keyword evidence="4" id="KW-1185">Reference proteome</keyword>
<dbReference type="Pfam" id="PF09084">
    <property type="entry name" value="NMT1"/>
    <property type="match status" value="1"/>
</dbReference>
<evidence type="ECO:0000256" key="1">
    <source>
        <dbReference type="SAM" id="SignalP"/>
    </source>
</evidence>
<organism evidence="3 4">
    <name type="scientific">Pigmentiphaga kullae</name>
    <dbReference type="NCBI Taxonomy" id="151784"/>
    <lineage>
        <taxon>Bacteria</taxon>
        <taxon>Pseudomonadati</taxon>
        <taxon>Pseudomonadota</taxon>
        <taxon>Betaproteobacteria</taxon>
        <taxon>Burkholderiales</taxon>
        <taxon>Alcaligenaceae</taxon>
        <taxon>Pigmentiphaga</taxon>
    </lineage>
</organism>
<dbReference type="AlphaFoldDB" id="A0A4V2F371"/>
<dbReference type="OrthoDB" id="8713025at2"/>